<comment type="catalytic activity">
    <reaction evidence="1">
        <text>Hydrolysis of terminal non-reducing beta-D-galactose residues in beta-D-galactosides.</text>
        <dbReference type="EC" id="3.2.1.23"/>
    </reaction>
</comment>
<dbReference type="Gene3D" id="3.20.20.80">
    <property type="entry name" value="Glycosidases"/>
    <property type="match status" value="1"/>
</dbReference>
<feature type="signal peptide" evidence="9">
    <location>
        <begin position="1"/>
        <end position="17"/>
    </location>
</feature>
<organism evidence="11 12">
    <name type="scientific">Microthyrium microscopicum</name>
    <dbReference type="NCBI Taxonomy" id="703497"/>
    <lineage>
        <taxon>Eukaryota</taxon>
        <taxon>Fungi</taxon>
        <taxon>Dikarya</taxon>
        <taxon>Ascomycota</taxon>
        <taxon>Pezizomycotina</taxon>
        <taxon>Dothideomycetes</taxon>
        <taxon>Dothideomycetes incertae sedis</taxon>
        <taxon>Microthyriales</taxon>
        <taxon>Microthyriaceae</taxon>
        <taxon>Microthyrium</taxon>
    </lineage>
</organism>
<dbReference type="InterPro" id="IPR008979">
    <property type="entry name" value="Galactose-bd-like_sf"/>
</dbReference>
<evidence type="ECO:0000256" key="5">
    <source>
        <dbReference type="ARBA" id="ARBA00022801"/>
    </source>
</evidence>
<evidence type="ECO:0000256" key="6">
    <source>
        <dbReference type="ARBA" id="ARBA00023180"/>
    </source>
</evidence>
<evidence type="ECO:0000313" key="11">
    <source>
        <dbReference type="EMBL" id="KAF2675021.1"/>
    </source>
</evidence>
<dbReference type="SMART" id="SM01029">
    <property type="entry name" value="BetaGal_dom2"/>
    <property type="match status" value="1"/>
</dbReference>
<feature type="domain" description="Beta-galactosidase" evidence="10">
    <location>
        <begin position="377"/>
        <end position="565"/>
    </location>
</feature>
<dbReference type="InterPro" id="IPR025972">
    <property type="entry name" value="BetaGal_dom3"/>
</dbReference>
<dbReference type="AlphaFoldDB" id="A0A6A6UUB7"/>
<proteinExistence type="inferred from homology"/>
<dbReference type="SUPFAM" id="SSF51445">
    <property type="entry name" value="(Trans)glycosidases"/>
    <property type="match status" value="1"/>
</dbReference>
<dbReference type="OrthoDB" id="1657402at2759"/>
<dbReference type="SUPFAM" id="SSF49785">
    <property type="entry name" value="Galactose-binding domain-like"/>
    <property type="match status" value="2"/>
</dbReference>
<dbReference type="Pfam" id="PF13364">
    <property type="entry name" value="BetaGal_ABD2"/>
    <property type="match status" value="2"/>
</dbReference>
<evidence type="ECO:0000256" key="3">
    <source>
        <dbReference type="ARBA" id="ARBA00012756"/>
    </source>
</evidence>
<comment type="similarity">
    <text evidence="2 8">Belongs to the glycosyl hydrolase 35 family.</text>
</comment>
<dbReference type="InterPro" id="IPR031330">
    <property type="entry name" value="Gly_Hdrlase_35_cat"/>
</dbReference>
<keyword evidence="4 9" id="KW-0732">Signal</keyword>
<dbReference type="Gene3D" id="2.60.120.260">
    <property type="entry name" value="Galactose-binding domain-like"/>
    <property type="match status" value="2"/>
</dbReference>
<sequence>MFGALLWIFALIGLALSTDDGLTDKVSWDKYSLMVNGERVFIFAGEFHYQRLPIPELWLDVFQKFKANGMNAVSIYFFWSYHSPNKDTYDLTTGARDVQRLLDYAKQAGLYVIARPGPYCNAETSAGGVALWTTNGSGGRYRTADARYRQAWAPWLREVGAILKRNQITENGTVILLQIENELEERSYDPTDIVVRHMEDLKQTFRKQGMVIPTMHNEKGMRSISWSTDYKNPTGVGTVNMYGLDSYPGGFKCTKSTGFRLVRNYYDWFKNYSFTQPSFQPEFEAGWFQPWGGQFYDECTSEHSPEYADLYYKNNLAQRVTLLSLYMAYGGTSWGHSAAPVVYTSYDYSAPLRETRQVLKKFKQTKLIALFTRVSKDLLMTDLEDRGPGKSVGNSAIYTWILRNPTNKAGFYFLQQDNSQSQSKQTTSVNLKTSLGTIAVPNVIIDGRQSKILVTDYNVGPNFKLLYATADVLTYGQFPYPVLVMYLKQGQSAEFAFGPDVQNATFKAHGAPADFTSSEAHSANGTRYTKYLWTQPKGQTVVDFSDPVGTLFKVFLLDIPTAWSFFAPAYTLNPNVKPTEHMFVLGPYLVRSATIFGSEIQLTGDKEGPSSLEVFAGDVNVDKIVWNGKALATTKSPYGSFLANLDDLATKSISLPTLSDWKVADSLPEIKKDFDDTKFVTCGKSLHSSDYGFHAGIKIYRATFTDKSAVKANITVQGGTAAGWSAWLNGKLVGGSPGSLGSASTTSMLDFKKVQLEAKNVLTVVTDYTGHDQASVKPGGPANPRGILNAKLLDEHNKEVKVSQWKIQGNLGGEKELDHVRGNMNEGGLYGERAGWHLPGFDASSWTKGSPTEGILHAGVSWYITKFKLNIPSNMDVPIGVEFNAPKGTTARIQMFVNGYQYGKYVPHIGPQTQFPLQPGILNTNGENTLALSLWAQNDVGAKLSEVKLITYGQYETGFNFTQDWSYLQPGINKGRLELL</sequence>
<dbReference type="PRINTS" id="PR00742">
    <property type="entry name" value="GLHYDRLASE35"/>
</dbReference>
<name>A0A6A6UUB7_9PEZI</name>
<evidence type="ECO:0000256" key="1">
    <source>
        <dbReference type="ARBA" id="ARBA00001412"/>
    </source>
</evidence>
<dbReference type="Proteomes" id="UP000799302">
    <property type="component" value="Unassembled WGS sequence"/>
</dbReference>
<dbReference type="Pfam" id="PF10435">
    <property type="entry name" value="BetaGal_dom2"/>
    <property type="match status" value="1"/>
</dbReference>
<evidence type="ECO:0000256" key="4">
    <source>
        <dbReference type="ARBA" id="ARBA00022729"/>
    </source>
</evidence>
<gene>
    <name evidence="11" type="ORF">BT63DRAFT_26744</name>
</gene>
<dbReference type="InterPro" id="IPR018954">
    <property type="entry name" value="Betagal_dom2"/>
</dbReference>
<evidence type="ECO:0000259" key="10">
    <source>
        <dbReference type="SMART" id="SM01029"/>
    </source>
</evidence>
<reference evidence="11" key="1">
    <citation type="journal article" date="2020" name="Stud. Mycol.">
        <title>101 Dothideomycetes genomes: a test case for predicting lifestyles and emergence of pathogens.</title>
        <authorList>
            <person name="Haridas S."/>
            <person name="Albert R."/>
            <person name="Binder M."/>
            <person name="Bloem J."/>
            <person name="Labutti K."/>
            <person name="Salamov A."/>
            <person name="Andreopoulos B."/>
            <person name="Baker S."/>
            <person name="Barry K."/>
            <person name="Bills G."/>
            <person name="Bluhm B."/>
            <person name="Cannon C."/>
            <person name="Castanera R."/>
            <person name="Culley D."/>
            <person name="Daum C."/>
            <person name="Ezra D."/>
            <person name="Gonzalez J."/>
            <person name="Henrissat B."/>
            <person name="Kuo A."/>
            <person name="Liang C."/>
            <person name="Lipzen A."/>
            <person name="Lutzoni F."/>
            <person name="Magnuson J."/>
            <person name="Mondo S."/>
            <person name="Nolan M."/>
            <person name="Ohm R."/>
            <person name="Pangilinan J."/>
            <person name="Park H.-J."/>
            <person name="Ramirez L."/>
            <person name="Alfaro M."/>
            <person name="Sun H."/>
            <person name="Tritt A."/>
            <person name="Yoshinaga Y."/>
            <person name="Zwiers L.-H."/>
            <person name="Turgeon B."/>
            <person name="Goodwin S."/>
            <person name="Spatafora J."/>
            <person name="Crous P."/>
            <person name="Grigoriev I."/>
        </authorList>
    </citation>
    <scope>NUCLEOTIDE SEQUENCE</scope>
    <source>
        <strain evidence="11">CBS 115976</strain>
    </source>
</reference>
<dbReference type="Pfam" id="PF01301">
    <property type="entry name" value="Glyco_hydro_35"/>
    <property type="match status" value="1"/>
</dbReference>
<dbReference type="InterPro" id="IPR037110">
    <property type="entry name" value="Betagal_dom2_sf"/>
</dbReference>
<keyword evidence="6" id="KW-0325">Glycoprotein</keyword>
<dbReference type="GO" id="GO:0005975">
    <property type="term" value="P:carbohydrate metabolic process"/>
    <property type="evidence" value="ECO:0007669"/>
    <property type="project" value="InterPro"/>
</dbReference>
<evidence type="ECO:0000313" key="12">
    <source>
        <dbReference type="Proteomes" id="UP000799302"/>
    </source>
</evidence>
<evidence type="ECO:0000256" key="7">
    <source>
        <dbReference type="ARBA" id="ARBA00023295"/>
    </source>
</evidence>
<dbReference type="InterPro" id="IPR017853">
    <property type="entry name" value="GH"/>
</dbReference>
<dbReference type="InterPro" id="IPR036833">
    <property type="entry name" value="BetaGal_dom3_sf"/>
</dbReference>
<dbReference type="Gene3D" id="2.60.390.10">
    <property type="entry name" value="Beta-galactosidase, domain 3"/>
    <property type="match status" value="1"/>
</dbReference>
<evidence type="ECO:0000256" key="9">
    <source>
        <dbReference type="SAM" id="SignalP"/>
    </source>
</evidence>
<dbReference type="FunFam" id="3.20.20.80:FF:000040">
    <property type="entry name" value="Beta-galactosidase A"/>
    <property type="match status" value="1"/>
</dbReference>
<dbReference type="EC" id="3.2.1.23" evidence="3"/>
<dbReference type="Pfam" id="PF13363">
    <property type="entry name" value="BetaGal_dom3"/>
    <property type="match status" value="1"/>
</dbReference>
<feature type="chain" id="PRO_5025343294" description="beta-galactosidase" evidence="9">
    <location>
        <begin position="18"/>
        <end position="980"/>
    </location>
</feature>
<dbReference type="InterPro" id="IPR001944">
    <property type="entry name" value="Glycoside_Hdrlase_35"/>
</dbReference>
<protein>
    <recommendedName>
        <fullName evidence="3">beta-galactosidase</fullName>
        <ecNumber evidence="3">3.2.1.23</ecNumber>
    </recommendedName>
</protein>
<evidence type="ECO:0000256" key="2">
    <source>
        <dbReference type="ARBA" id="ARBA00009809"/>
    </source>
</evidence>
<accession>A0A6A6UUB7</accession>
<dbReference type="SUPFAM" id="SSF51011">
    <property type="entry name" value="Glycosyl hydrolase domain"/>
    <property type="match status" value="1"/>
</dbReference>
<keyword evidence="7" id="KW-0326">Glycosidase</keyword>
<dbReference type="GO" id="GO:0004565">
    <property type="term" value="F:beta-galactosidase activity"/>
    <property type="evidence" value="ECO:0007669"/>
    <property type="project" value="UniProtKB-EC"/>
</dbReference>
<dbReference type="SUPFAM" id="SSF117100">
    <property type="entry name" value="Beta-galactosidase LacA, domain 3"/>
    <property type="match status" value="1"/>
</dbReference>
<evidence type="ECO:0000256" key="8">
    <source>
        <dbReference type="RuleBase" id="RU003679"/>
    </source>
</evidence>
<keyword evidence="5" id="KW-0378">Hydrolase</keyword>
<keyword evidence="12" id="KW-1185">Reference proteome</keyword>
<dbReference type="InterPro" id="IPR025300">
    <property type="entry name" value="BetaGal_jelly_roll_dom"/>
</dbReference>
<dbReference type="EMBL" id="MU004230">
    <property type="protein sequence ID" value="KAF2675021.1"/>
    <property type="molecule type" value="Genomic_DNA"/>
</dbReference>
<dbReference type="PANTHER" id="PTHR23421">
    <property type="entry name" value="BETA-GALACTOSIDASE RELATED"/>
    <property type="match status" value="1"/>
</dbReference>
<dbReference type="Gene3D" id="2.102.20.10">
    <property type="entry name" value="Beta-galactosidase, domain 2"/>
    <property type="match status" value="1"/>
</dbReference>